<sequence>MTRSRTRAGLRAALLATALVAAPMIAQPIFAPSVAHAHGELPGSFSELVKKAKPAVVTVLTKTAGGSPEVGGQQIPELPPGHPLHDFFDKFFGGQPPMGQPPMGQQQAPRQARGLGSGFIIDAGGTIVTNNHVIDGAEEITVVLDDGTELDATLVGRDPKTDIAVLKVSSDTPLPTLPWGDSDQLEVGDWVVAIGNPFGLGGTVTSGIVSARGRDINAGPYDDFIQVDAAINRGNSGGPLFNTDGKVVGMNTAIFSPNGGNIGLGFSVPANQTRAIVAEILEKGSVERGFIGVRIQPVTPEIADSLGLNSEDGALVADVDPTGPAGQAGLKAGDVILRFGNTAITEVRDLTRAVADVDPGESANLTVWRDGTGRDLAVEVGSYPKAEQMAEATTGAPDAEGLEVAPLGVTLGDQEEGAVVLSIAPNGAAELRPGDVIAAVGQSQVANAKEARAAIDAAKSGHKKSVLLLVRRDGQQRYVAVPLRDA</sequence>
<dbReference type="AlphaFoldDB" id="A0A8G2BLM8"/>
<dbReference type="InterPro" id="IPR009003">
    <property type="entry name" value="Peptidase_S1_PA"/>
</dbReference>
<comment type="similarity">
    <text evidence="3">Belongs to the peptidase S1C family.</text>
</comment>
<evidence type="ECO:0000256" key="3">
    <source>
        <dbReference type="ARBA" id="ARBA00010541"/>
    </source>
</evidence>
<accession>A0A8G2BLM8</accession>
<evidence type="ECO:0000256" key="9">
    <source>
        <dbReference type="ARBA" id="ARBA00022764"/>
    </source>
</evidence>
<evidence type="ECO:0000256" key="7">
    <source>
        <dbReference type="ARBA" id="ARBA00022729"/>
    </source>
</evidence>
<dbReference type="Pfam" id="PF13365">
    <property type="entry name" value="Trypsin_2"/>
    <property type="match status" value="1"/>
</dbReference>
<keyword evidence="10" id="KW-0378">Hydrolase</keyword>
<dbReference type="InterPro" id="IPR001478">
    <property type="entry name" value="PDZ"/>
</dbReference>
<dbReference type="SUPFAM" id="SSF50494">
    <property type="entry name" value="Trypsin-like serine proteases"/>
    <property type="match status" value="1"/>
</dbReference>
<dbReference type="PROSITE" id="PS50106">
    <property type="entry name" value="PDZ"/>
    <property type="match status" value="2"/>
</dbReference>
<dbReference type="OrthoDB" id="9758917at2"/>
<dbReference type="EMBL" id="FNBW01000017">
    <property type="protein sequence ID" value="SDG42637.1"/>
    <property type="molecule type" value="Genomic_DNA"/>
</dbReference>
<evidence type="ECO:0000313" key="18">
    <source>
        <dbReference type="EMBL" id="SDG42637.1"/>
    </source>
</evidence>
<dbReference type="SUPFAM" id="SSF50156">
    <property type="entry name" value="PDZ domain-like"/>
    <property type="match status" value="2"/>
</dbReference>
<dbReference type="InterPro" id="IPR001940">
    <property type="entry name" value="Peptidase_S1C"/>
</dbReference>
<evidence type="ECO:0000256" key="13">
    <source>
        <dbReference type="ARBA" id="ARBA00032850"/>
    </source>
</evidence>
<dbReference type="InterPro" id="IPR036034">
    <property type="entry name" value="PDZ_sf"/>
</dbReference>
<keyword evidence="6 18" id="KW-0645">Protease</keyword>
<comment type="caution">
    <text evidence="18">The sequence shown here is derived from an EMBL/GenBank/DDBJ whole genome shotgun (WGS) entry which is preliminary data.</text>
</comment>
<feature type="chain" id="PRO_5038733964" description="Probable periplasmic serine endoprotease DegP-like" evidence="16">
    <location>
        <begin position="27"/>
        <end position="486"/>
    </location>
</feature>
<comment type="subcellular location">
    <subcellularLocation>
        <location evidence="2">Periplasm</location>
    </subcellularLocation>
</comment>
<dbReference type="InterPro" id="IPR051201">
    <property type="entry name" value="Chloro_Bact_Ser_Proteases"/>
</dbReference>
<dbReference type="InterPro" id="IPR011782">
    <property type="entry name" value="Pept_S1C_Do"/>
</dbReference>
<evidence type="ECO:0000256" key="1">
    <source>
        <dbReference type="ARBA" id="ARBA00001772"/>
    </source>
</evidence>
<dbReference type="PRINTS" id="PR00834">
    <property type="entry name" value="PROTEASES2C"/>
</dbReference>
<evidence type="ECO:0000256" key="10">
    <source>
        <dbReference type="ARBA" id="ARBA00022801"/>
    </source>
</evidence>
<dbReference type="RefSeq" id="WP_093153771.1">
    <property type="nucleotide sequence ID" value="NZ_FNBW01000017.1"/>
</dbReference>
<feature type="domain" description="PDZ" evidence="17">
    <location>
        <begin position="292"/>
        <end position="351"/>
    </location>
</feature>
<evidence type="ECO:0000256" key="8">
    <source>
        <dbReference type="ARBA" id="ARBA00022737"/>
    </source>
</evidence>
<keyword evidence="9" id="KW-0574">Periplasm</keyword>
<evidence type="ECO:0000256" key="12">
    <source>
        <dbReference type="ARBA" id="ARBA00023016"/>
    </source>
</evidence>
<evidence type="ECO:0000256" key="2">
    <source>
        <dbReference type="ARBA" id="ARBA00004418"/>
    </source>
</evidence>
<evidence type="ECO:0000256" key="15">
    <source>
        <dbReference type="PIRSR" id="PIRSR611782-2"/>
    </source>
</evidence>
<proteinExistence type="inferred from homology"/>
<name>A0A8G2BLM8_9PROT</name>
<evidence type="ECO:0000256" key="5">
    <source>
        <dbReference type="ARBA" id="ARBA00013958"/>
    </source>
</evidence>
<feature type="active site" description="Charge relay system" evidence="14">
    <location>
        <position position="132"/>
    </location>
</feature>
<dbReference type="FunFam" id="2.40.10.120:FF:000007">
    <property type="entry name" value="Periplasmic serine endoprotease DegP-like"/>
    <property type="match status" value="1"/>
</dbReference>
<protein>
    <recommendedName>
        <fullName evidence="5">Probable periplasmic serine endoprotease DegP-like</fullName>
        <ecNumber evidence="4">3.4.21.107</ecNumber>
    </recommendedName>
    <alternativeName>
        <fullName evidence="13">Protease Do</fullName>
    </alternativeName>
</protein>
<evidence type="ECO:0000256" key="6">
    <source>
        <dbReference type="ARBA" id="ARBA00022670"/>
    </source>
</evidence>
<feature type="binding site" evidence="15">
    <location>
        <position position="132"/>
    </location>
    <ligand>
        <name>substrate</name>
    </ligand>
</feature>
<dbReference type="Gene3D" id="2.40.10.120">
    <property type="match status" value="1"/>
</dbReference>
<reference evidence="18 19" key="1">
    <citation type="submission" date="2016-10" db="EMBL/GenBank/DDBJ databases">
        <authorList>
            <person name="Varghese N."/>
            <person name="Submissions S."/>
        </authorList>
    </citation>
    <scope>NUCLEOTIDE SEQUENCE [LARGE SCALE GENOMIC DNA]</scope>
    <source>
        <strain evidence="18 19">DSM 18839</strain>
    </source>
</reference>
<evidence type="ECO:0000256" key="4">
    <source>
        <dbReference type="ARBA" id="ARBA00013035"/>
    </source>
</evidence>
<keyword evidence="8" id="KW-0677">Repeat</keyword>
<feature type="domain" description="PDZ" evidence="17">
    <location>
        <begin position="398"/>
        <end position="473"/>
    </location>
</feature>
<dbReference type="EC" id="3.4.21.107" evidence="4"/>
<dbReference type="GO" id="GO:0006508">
    <property type="term" value="P:proteolysis"/>
    <property type="evidence" value="ECO:0007669"/>
    <property type="project" value="UniProtKB-KW"/>
</dbReference>
<dbReference type="Pfam" id="PF13180">
    <property type="entry name" value="PDZ_2"/>
    <property type="match status" value="2"/>
</dbReference>
<evidence type="ECO:0000256" key="14">
    <source>
        <dbReference type="PIRSR" id="PIRSR611782-1"/>
    </source>
</evidence>
<dbReference type="Gene3D" id="2.30.42.10">
    <property type="match status" value="2"/>
</dbReference>
<organism evidence="18 19">
    <name type="scientific">Thalassobaculum litoreum DSM 18839</name>
    <dbReference type="NCBI Taxonomy" id="1123362"/>
    <lineage>
        <taxon>Bacteria</taxon>
        <taxon>Pseudomonadati</taxon>
        <taxon>Pseudomonadota</taxon>
        <taxon>Alphaproteobacteria</taxon>
        <taxon>Rhodospirillales</taxon>
        <taxon>Thalassobaculaceae</taxon>
        <taxon>Thalassobaculum</taxon>
    </lineage>
</organism>
<dbReference type="GO" id="GO:0042597">
    <property type="term" value="C:periplasmic space"/>
    <property type="evidence" value="ECO:0007669"/>
    <property type="project" value="UniProtKB-SubCell"/>
</dbReference>
<dbReference type="Proteomes" id="UP000198615">
    <property type="component" value="Unassembled WGS sequence"/>
</dbReference>
<dbReference type="PANTHER" id="PTHR43343">
    <property type="entry name" value="PEPTIDASE S12"/>
    <property type="match status" value="1"/>
</dbReference>
<keyword evidence="11" id="KW-0720">Serine protease</keyword>
<evidence type="ECO:0000256" key="11">
    <source>
        <dbReference type="ARBA" id="ARBA00022825"/>
    </source>
</evidence>
<dbReference type="NCBIfam" id="TIGR02037">
    <property type="entry name" value="degP_htrA_DO"/>
    <property type="match status" value="1"/>
</dbReference>
<keyword evidence="7 16" id="KW-0732">Signal</keyword>
<evidence type="ECO:0000256" key="16">
    <source>
        <dbReference type="SAM" id="SignalP"/>
    </source>
</evidence>
<comment type="catalytic activity">
    <reaction evidence="1">
        <text>Acts on substrates that are at least partially unfolded. The cleavage site P1 residue is normally between a pair of hydrophobic residues, such as Val-|-Val.</text>
        <dbReference type="EC" id="3.4.21.107"/>
    </reaction>
</comment>
<feature type="active site" description="Charge relay system" evidence="14">
    <location>
        <position position="236"/>
    </location>
</feature>
<dbReference type="SMART" id="SM00228">
    <property type="entry name" value="PDZ"/>
    <property type="match status" value="2"/>
</dbReference>
<feature type="binding site" evidence="15">
    <location>
        <position position="162"/>
    </location>
    <ligand>
        <name>substrate</name>
    </ligand>
</feature>
<feature type="signal peptide" evidence="16">
    <location>
        <begin position="1"/>
        <end position="26"/>
    </location>
</feature>
<dbReference type="CDD" id="cd10839">
    <property type="entry name" value="cpPDZ1_DegP-like"/>
    <property type="match status" value="1"/>
</dbReference>
<keyword evidence="12" id="KW-0346">Stress response</keyword>
<dbReference type="GO" id="GO:0004252">
    <property type="term" value="F:serine-type endopeptidase activity"/>
    <property type="evidence" value="ECO:0007669"/>
    <property type="project" value="InterPro"/>
</dbReference>
<keyword evidence="19" id="KW-1185">Reference proteome</keyword>
<gene>
    <name evidence="18" type="ORF">SAMN05660686_04353</name>
</gene>
<dbReference type="PANTHER" id="PTHR43343:SF3">
    <property type="entry name" value="PROTEASE DO-LIKE 8, CHLOROPLASTIC"/>
    <property type="match status" value="1"/>
</dbReference>
<feature type="active site" description="Charge relay system" evidence="14">
    <location>
        <position position="162"/>
    </location>
</feature>
<evidence type="ECO:0000313" key="19">
    <source>
        <dbReference type="Proteomes" id="UP000198615"/>
    </source>
</evidence>
<evidence type="ECO:0000259" key="17">
    <source>
        <dbReference type="PROSITE" id="PS50106"/>
    </source>
</evidence>
<feature type="binding site" evidence="15">
    <location>
        <begin position="234"/>
        <end position="236"/>
    </location>
    <ligand>
        <name>substrate</name>
    </ligand>
</feature>